<proteinExistence type="predicted"/>
<reference evidence="1" key="1">
    <citation type="submission" date="2022-02" db="EMBL/GenBank/DDBJ databases">
        <title>Plant Genome Project.</title>
        <authorList>
            <person name="Zhang R.-G."/>
        </authorList>
    </citation>
    <scope>NUCLEOTIDE SEQUENCE</scope>
    <source>
        <strain evidence="1">AT1</strain>
    </source>
</reference>
<keyword evidence="2" id="KW-1185">Reference proteome</keyword>
<gene>
    <name evidence="1" type="ORF">RHMOL_Rhmol05G0315300</name>
</gene>
<organism evidence="1 2">
    <name type="scientific">Rhododendron molle</name>
    <name type="common">Chinese azalea</name>
    <name type="synonym">Azalea mollis</name>
    <dbReference type="NCBI Taxonomy" id="49168"/>
    <lineage>
        <taxon>Eukaryota</taxon>
        <taxon>Viridiplantae</taxon>
        <taxon>Streptophyta</taxon>
        <taxon>Embryophyta</taxon>
        <taxon>Tracheophyta</taxon>
        <taxon>Spermatophyta</taxon>
        <taxon>Magnoliopsida</taxon>
        <taxon>eudicotyledons</taxon>
        <taxon>Gunneridae</taxon>
        <taxon>Pentapetalae</taxon>
        <taxon>asterids</taxon>
        <taxon>Ericales</taxon>
        <taxon>Ericaceae</taxon>
        <taxon>Ericoideae</taxon>
        <taxon>Rhodoreae</taxon>
        <taxon>Rhododendron</taxon>
    </lineage>
</organism>
<protein>
    <submittedName>
        <fullName evidence="1">Uncharacterized protein</fullName>
    </submittedName>
</protein>
<evidence type="ECO:0000313" key="1">
    <source>
        <dbReference type="EMBL" id="KAI8557167.1"/>
    </source>
</evidence>
<sequence length="193" mass="22516">MYVIQLEVKKLLKSSDILLSSMALSIKEKLVKYWGHGDKMNLLLCVAAVLDPRKKLDFVEFCFIELYGEDIAKAMKEKVKNCLIHLFQDYAKHDKNSVEVPNVCEASAMTIDDDFDDPYKTLPSQFSSYMEQQYFISSKFEVDKYLVESCEAENDDSKFDILIWWKNNFVRYNVLLQVARDVSHLYSCIRVGF</sequence>
<accession>A0ACC0NUY0</accession>
<comment type="caution">
    <text evidence="1">The sequence shown here is derived from an EMBL/GenBank/DDBJ whole genome shotgun (WGS) entry which is preliminary data.</text>
</comment>
<name>A0ACC0NUY0_RHOML</name>
<dbReference type="Proteomes" id="UP001062846">
    <property type="component" value="Chromosome 5"/>
</dbReference>
<evidence type="ECO:0000313" key="2">
    <source>
        <dbReference type="Proteomes" id="UP001062846"/>
    </source>
</evidence>
<dbReference type="EMBL" id="CM046392">
    <property type="protein sequence ID" value="KAI8557167.1"/>
    <property type="molecule type" value="Genomic_DNA"/>
</dbReference>